<feature type="domain" description="Poly-beta-hydroxybutyrate polymerase N-terminal" evidence="4">
    <location>
        <begin position="290"/>
        <end position="458"/>
    </location>
</feature>
<evidence type="ECO:0000259" key="4">
    <source>
        <dbReference type="Pfam" id="PF07167"/>
    </source>
</evidence>
<feature type="region of interest" description="Disordered" evidence="3">
    <location>
        <begin position="751"/>
        <end position="771"/>
    </location>
</feature>
<dbReference type="AlphaFoldDB" id="A0A9E5MNS9"/>
<evidence type="ECO:0000256" key="3">
    <source>
        <dbReference type="SAM" id="MobiDB-lite"/>
    </source>
</evidence>
<feature type="compositionally biased region" description="Low complexity" evidence="3">
    <location>
        <begin position="97"/>
        <end position="110"/>
    </location>
</feature>
<dbReference type="PANTHER" id="PTHR36837:SF5">
    <property type="entry name" value="POLY-3-HYDROXYBUTYRATE SYNTHASE"/>
    <property type="match status" value="1"/>
</dbReference>
<evidence type="ECO:0000313" key="5">
    <source>
        <dbReference type="EMBL" id="NHO67597.1"/>
    </source>
</evidence>
<dbReference type="InterPro" id="IPR051321">
    <property type="entry name" value="PHA/PHB_synthase"/>
</dbReference>
<dbReference type="GO" id="GO:0042619">
    <property type="term" value="P:poly-hydroxybutyrate biosynthetic process"/>
    <property type="evidence" value="ECO:0007669"/>
    <property type="project" value="InterPro"/>
</dbReference>
<keyword evidence="1" id="KW-0808">Transferase</keyword>
<feature type="compositionally biased region" description="Polar residues" evidence="3">
    <location>
        <begin position="68"/>
        <end position="84"/>
    </location>
</feature>
<dbReference type="GO" id="GO:0016746">
    <property type="term" value="F:acyltransferase activity"/>
    <property type="evidence" value="ECO:0007669"/>
    <property type="project" value="UniProtKB-KW"/>
</dbReference>
<organism evidence="5 6">
    <name type="scientific">Pseudomaricurvus hydrocarbonicus</name>
    <dbReference type="NCBI Taxonomy" id="1470433"/>
    <lineage>
        <taxon>Bacteria</taxon>
        <taxon>Pseudomonadati</taxon>
        <taxon>Pseudomonadota</taxon>
        <taxon>Gammaproteobacteria</taxon>
        <taxon>Cellvibrionales</taxon>
        <taxon>Cellvibrionaceae</taxon>
        <taxon>Pseudomaricurvus</taxon>
    </lineage>
</organism>
<feature type="region of interest" description="Disordered" evidence="3">
    <location>
        <begin position="36"/>
        <end position="128"/>
    </location>
</feature>
<reference evidence="5" key="1">
    <citation type="submission" date="2020-03" db="EMBL/GenBank/DDBJ databases">
        <authorList>
            <person name="Guo F."/>
        </authorList>
    </citation>
    <scope>NUCLEOTIDE SEQUENCE</scope>
    <source>
        <strain evidence="5">JCM 30134</strain>
    </source>
</reference>
<keyword evidence="2" id="KW-0012">Acyltransferase</keyword>
<dbReference type="Pfam" id="PF07167">
    <property type="entry name" value="PhaC_N"/>
    <property type="match status" value="1"/>
</dbReference>
<accession>A0A9E5MNS9</accession>
<sequence>MNHVSAVPGIGDNGTSVKPEIFSELDVVQKDAAETIPEKLAKKNHGSHSYTRQSVQPCGSYPNKGVLSANSPEVSPPFIQSPNSVADHEARSLDTLSSETNSSAAESAPALDPSSVESTSLLEDATESEQLAEEAFEAEDVEASAPTALESSLDRLRKSSLALNQFADGLRKQYDLDESQAAAYSRLKREPMADAVIEADVADTLTADAGTEQQPRLHAKVPEKYRKYKKYRESAQEGPFQGKSLFEATSRFFLQTVKQPDVFVHHYTNFAKELFNIVQSKSTMEPVRSDKRFRDAVWKDNFAYRSVMQAYLAWDKEVSGWVEDLDMEETDRRRARFIHEQMSAMLSPTNSPLNPVAVKRAYQTGGKSVVSGIKNLVGDVRTNHGMPSQVRPGSYELGKDLADTEGAVVHRTEVLELIQYKMNDDQVICERPVLIVPPQLNKFYIFDLTPKNSLVRYLKDQGVQPFIISWRNPSKHHSQWNLDRYVSELETALEVMCEITGNDQVNLASACAGGLTSMALLGYLEAAKKPLVHSHSLFVTALQADQSFELGLFASRQTVELSRKISAVNGFMDGKALSHIFSWLRPTDLVWNFWINNYLLGKEPPQLDVLYWDNDSTRLPAGLHSDFLDIFIKDAFVSANQLTVKGYPIDIKKISMDFYCVGGDEDYLMPWKKCFQVPELVDSKCTFVLSTSGHIQSILRPPGIANTHYYTNEQSTLSVEGPDQWMQTATKNSGSWWEHWQGWLQQQGRSGKQRFAPQRLGSDKHPVLSPAPGLYVNEKVA</sequence>
<dbReference type="RefSeq" id="WP_167190581.1">
    <property type="nucleotide sequence ID" value="NZ_JAAONZ010000018.1"/>
</dbReference>
<dbReference type="InterPro" id="IPR010941">
    <property type="entry name" value="PhaC_N"/>
</dbReference>
<gene>
    <name evidence="5" type="ORF">G8770_18785</name>
</gene>
<evidence type="ECO:0000313" key="6">
    <source>
        <dbReference type="Proteomes" id="UP000787472"/>
    </source>
</evidence>
<dbReference type="EMBL" id="JAAONZ010000018">
    <property type="protein sequence ID" value="NHO67597.1"/>
    <property type="molecule type" value="Genomic_DNA"/>
</dbReference>
<evidence type="ECO:0000256" key="1">
    <source>
        <dbReference type="ARBA" id="ARBA00022679"/>
    </source>
</evidence>
<keyword evidence="6" id="KW-1185">Reference proteome</keyword>
<proteinExistence type="predicted"/>
<dbReference type="Proteomes" id="UP000787472">
    <property type="component" value="Unassembled WGS sequence"/>
</dbReference>
<evidence type="ECO:0000256" key="2">
    <source>
        <dbReference type="ARBA" id="ARBA00023315"/>
    </source>
</evidence>
<comment type="caution">
    <text evidence="5">The sequence shown here is derived from an EMBL/GenBank/DDBJ whole genome shotgun (WGS) entry which is preliminary data.</text>
</comment>
<dbReference type="PANTHER" id="PTHR36837">
    <property type="entry name" value="POLY(3-HYDROXYALKANOATE) POLYMERASE SUBUNIT PHAC"/>
    <property type="match status" value="1"/>
</dbReference>
<dbReference type="InterPro" id="IPR029058">
    <property type="entry name" value="AB_hydrolase_fold"/>
</dbReference>
<name>A0A9E5MNS9_9GAMM</name>
<dbReference type="SUPFAM" id="SSF53474">
    <property type="entry name" value="alpha/beta-Hydrolases"/>
    <property type="match status" value="1"/>
</dbReference>
<dbReference type="Gene3D" id="3.40.50.1820">
    <property type="entry name" value="alpha/beta hydrolase"/>
    <property type="match status" value="1"/>
</dbReference>
<feature type="compositionally biased region" description="Polar residues" evidence="3">
    <location>
        <begin position="47"/>
        <end position="57"/>
    </location>
</feature>
<protein>
    <submittedName>
        <fullName evidence="5">Class II poly(R)-hydroxyalkanoic acid synthase</fullName>
    </submittedName>
</protein>